<feature type="chain" id="PRO_5009312275" evidence="3">
    <location>
        <begin position="20"/>
        <end position="93"/>
    </location>
</feature>
<evidence type="ECO:0000313" key="4">
    <source>
        <dbReference type="Proteomes" id="UP000095287"/>
    </source>
</evidence>
<dbReference type="WBParaSite" id="L893_g16659.t1">
    <property type="protein sequence ID" value="L893_g16659.t1"/>
    <property type="gene ID" value="L893_g16659"/>
</dbReference>
<protein>
    <submittedName>
        <fullName evidence="5">DB domain-containing protein</fullName>
    </submittedName>
</protein>
<organism evidence="4 5">
    <name type="scientific">Steinernema glaseri</name>
    <dbReference type="NCBI Taxonomy" id="37863"/>
    <lineage>
        <taxon>Eukaryota</taxon>
        <taxon>Metazoa</taxon>
        <taxon>Ecdysozoa</taxon>
        <taxon>Nematoda</taxon>
        <taxon>Chromadorea</taxon>
        <taxon>Rhabditida</taxon>
        <taxon>Tylenchina</taxon>
        <taxon>Panagrolaimomorpha</taxon>
        <taxon>Strongyloidoidea</taxon>
        <taxon>Steinernematidae</taxon>
        <taxon>Steinernema</taxon>
    </lineage>
</organism>
<evidence type="ECO:0000256" key="1">
    <source>
        <dbReference type="ARBA" id="ARBA00009034"/>
    </source>
</evidence>
<reference evidence="5" key="1">
    <citation type="submission" date="2016-11" db="UniProtKB">
        <authorList>
            <consortium name="WormBaseParasite"/>
        </authorList>
    </citation>
    <scope>IDENTIFICATION</scope>
</reference>
<dbReference type="InterPro" id="IPR036438">
    <property type="entry name" value="Insulin-like_sf"/>
</dbReference>
<keyword evidence="4" id="KW-1185">Reference proteome</keyword>
<keyword evidence="2 3" id="KW-0732">Signal</keyword>
<dbReference type="SUPFAM" id="SSF56994">
    <property type="entry name" value="Insulin-like"/>
    <property type="match status" value="1"/>
</dbReference>
<evidence type="ECO:0000313" key="5">
    <source>
        <dbReference type="WBParaSite" id="L893_g16659.t1"/>
    </source>
</evidence>
<dbReference type="InterPro" id="IPR022353">
    <property type="entry name" value="Insulin_CS"/>
</dbReference>
<name>A0A1I7YIA2_9BILA</name>
<proteinExistence type="inferred from homology"/>
<feature type="signal peptide" evidence="3">
    <location>
        <begin position="1"/>
        <end position="19"/>
    </location>
</feature>
<sequence length="93" mass="10307">MSRLLVALVFSVFILGLTAAPANSDVTKNRHCTVNFFVDLARICGRPGADSVCIKNWDTELLEATFDHCCKRTCDDKYLSRLCCGSELPPSKH</sequence>
<evidence type="ECO:0000256" key="3">
    <source>
        <dbReference type="SAM" id="SignalP"/>
    </source>
</evidence>
<comment type="similarity">
    <text evidence="1">Belongs to the insulin family.</text>
</comment>
<dbReference type="PROSITE" id="PS00262">
    <property type="entry name" value="INSULIN"/>
    <property type="match status" value="1"/>
</dbReference>
<accession>A0A1I7YIA2</accession>
<dbReference type="AlphaFoldDB" id="A0A1I7YIA2"/>
<dbReference type="Proteomes" id="UP000095287">
    <property type="component" value="Unplaced"/>
</dbReference>
<evidence type="ECO:0000256" key="2">
    <source>
        <dbReference type="ARBA" id="ARBA00022729"/>
    </source>
</evidence>